<organism evidence="1 2">
    <name type="scientific">Photorhabdus luminescens</name>
    <name type="common">Xenorhabdus luminescens</name>
    <dbReference type="NCBI Taxonomy" id="29488"/>
    <lineage>
        <taxon>Bacteria</taxon>
        <taxon>Pseudomonadati</taxon>
        <taxon>Pseudomonadota</taxon>
        <taxon>Gammaproteobacteria</taxon>
        <taxon>Enterobacterales</taxon>
        <taxon>Morganellaceae</taxon>
        <taxon>Photorhabdus</taxon>
    </lineage>
</organism>
<reference evidence="2" key="1">
    <citation type="submission" date="2016-10" db="EMBL/GenBank/DDBJ databases">
        <authorList>
            <person name="Varghese N."/>
            <person name="Submissions S."/>
        </authorList>
    </citation>
    <scope>NUCLEOTIDE SEQUENCE [LARGE SCALE GENOMIC DNA]</scope>
    <source>
        <strain evidence="2">ATCC 29999</strain>
    </source>
</reference>
<dbReference type="Pfam" id="PF11876">
    <property type="entry name" value="TsiV"/>
    <property type="match status" value="1"/>
</dbReference>
<name>A0A1G5RAY9_PHOLU</name>
<evidence type="ECO:0000313" key="1">
    <source>
        <dbReference type="EMBL" id="SCZ71263.1"/>
    </source>
</evidence>
<evidence type="ECO:0000313" key="2">
    <source>
        <dbReference type="Proteomes" id="UP000183223"/>
    </source>
</evidence>
<sequence length="150" mass="17968">MVSDAKNEDEAPRYLMRYLDSREIDGDDDSSYLSLTLPWDYLKEQDGMTRFMAWLDFPCEQLEPDSGDYIPFSMKMRWILISTRKSERIGVSKDNKNGLYLDCLQQINHPASYLNYQFVILNKIFHFRFYFLIISFNFLQFSLTNTEFHH</sequence>
<gene>
    <name evidence="1" type="ORF">SAMN02982990_03688</name>
</gene>
<accession>A0A1G5RAY9</accession>
<proteinExistence type="predicted"/>
<dbReference type="AlphaFoldDB" id="A0A1G5RAY9"/>
<dbReference type="InterPro" id="IPR021815">
    <property type="entry name" value="TsiV"/>
</dbReference>
<keyword evidence="2" id="KW-1185">Reference proteome</keyword>
<dbReference type="EMBL" id="FMWJ01000023">
    <property type="protein sequence ID" value="SCZ71263.1"/>
    <property type="molecule type" value="Genomic_DNA"/>
</dbReference>
<dbReference type="Proteomes" id="UP000183223">
    <property type="component" value="Unassembled WGS sequence"/>
</dbReference>
<protein>
    <submittedName>
        <fullName evidence="1">Uncharacterized protein</fullName>
    </submittedName>
</protein>